<dbReference type="PANTHER" id="PTHR10361">
    <property type="entry name" value="SODIUM-BILE ACID COTRANSPORTER"/>
    <property type="match status" value="1"/>
</dbReference>
<keyword evidence="5 7" id="KW-1133">Transmembrane helix</keyword>
<dbReference type="InterPro" id="IPR038770">
    <property type="entry name" value="Na+/solute_symporter_sf"/>
</dbReference>
<evidence type="ECO:0000256" key="5">
    <source>
        <dbReference type="ARBA" id="ARBA00022989"/>
    </source>
</evidence>
<comment type="subcellular location">
    <subcellularLocation>
        <location evidence="2">Membrane</location>
        <topology evidence="2">Multi-pass membrane protein</topology>
    </subcellularLocation>
    <subcellularLocation>
        <location evidence="1">Plastid</location>
        <location evidence="1">Chloroplast envelope</location>
    </subcellularLocation>
</comment>
<reference evidence="10" key="1">
    <citation type="journal article" date="2015" name="Proc. Natl. Acad. Sci. U.S.A.">
        <title>Genome sequencing of adzuki bean (Vigna angularis) provides insight into high starch and low fat accumulation and domestication.</title>
        <authorList>
            <person name="Yang K."/>
            <person name="Tian Z."/>
            <person name="Chen C."/>
            <person name="Luo L."/>
            <person name="Zhao B."/>
            <person name="Wang Z."/>
            <person name="Yu L."/>
            <person name="Li Y."/>
            <person name="Sun Y."/>
            <person name="Li W."/>
            <person name="Chen Y."/>
            <person name="Li Y."/>
            <person name="Zhang Y."/>
            <person name="Ai D."/>
            <person name="Zhao J."/>
            <person name="Shang C."/>
            <person name="Ma Y."/>
            <person name="Wu B."/>
            <person name="Wang M."/>
            <person name="Gao L."/>
            <person name="Sun D."/>
            <person name="Zhang P."/>
            <person name="Guo F."/>
            <person name="Wang W."/>
            <person name="Li Y."/>
            <person name="Wang J."/>
            <person name="Varshney R.K."/>
            <person name="Wang J."/>
            <person name="Ling H.Q."/>
            <person name="Wan P."/>
        </authorList>
    </citation>
    <scope>NUCLEOTIDE SEQUENCE</scope>
    <source>
        <strain evidence="10">cv. Jingnong 6</strain>
    </source>
</reference>
<evidence type="ECO:0000256" key="7">
    <source>
        <dbReference type="SAM" id="Phobius"/>
    </source>
</evidence>
<evidence type="ECO:0000313" key="10">
    <source>
        <dbReference type="Proteomes" id="UP000053144"/>
    </source>
</evidence>
<feature type="transmembrane region" description="Helical" evidence="7">
    <location>
        <begin position="105"/>
        <end position="131"/>
    </location>
</feature>
<feature type="transmembrane region" description="Helical" evidence="7">
    <location>
        <begin position="36"/>
        <end position="54"/>
    </location>
</feature>
<evidence type="ECO:0000256" key="1">
    <source>
        <dbReference type="ARBA" id="ARBA00004119"/>
    </source>
</evidence>
<accession>A0A0L9UPD3</accession>
<evidence type="ECO:0000256" key="3">
    <source>
        <dbReference type="ARBA" id="ARBA00006528"/>
    </source>
</evidence>
<evidence type="ECO:0000256" key="6">
    <source>
        <dbReference type="ARBA" id="ARBA00023136"/>
    </source>
</evidence>
<feature type="transmembrane region" description="Helical" evidence="7">
    <location>
        <begin position="250"/>
        <end position="274"/>
    </location>
</feature>
<feature type="transmembrane region" description="Helical" evidence="7">
    <location>
        <begin position="152"/>
        <end position="176"/>
    </location>
</feature>
<keyword evidence="4 7" id="KW-0812">Transmembrane</keyword>
<name>A0A0L9UPD3_PHAAN</name>
<dbReference type="PANTHER" id="PTHR10361:SF30">
    <property type="entry name" value="SODIUM_METABOLITE COTRANSPORTER BASS6, CHLOROPLASTIC-RELATED"/>
    <property type="match status" value="1"/>
</dbReference>
<dbReference type="Gramene" id="KOM44760">
    <property type="protein sequence ID" value="KOM44760"/>
    <property type="gene ID" value="LR48_Vigan06g006600"/>
</dbReference>
<keyword evidence="6 7" id="KW-0472">Membrane</keyword>
<sequence length="318" mass="34446">MKKGIFVFVYFLFLFSQVEQNSISILEILKQSNSYLPHVLIASILLALIYPRSLTWFTSRYYAPALGFLMFAVGVNSNENDFIEAFKRPAEIATGYFGQFVVKPLLGYLFCLIAVTALGLPTTVGIVLVACVSGAQLSSYATFLTDPQMAPLSIVMTSLSTASAVFVTPLLLLLLIGKKLPIDVKGMVYSITQIVVVPIAVGLLLNRFFPRICNVIRPFLPPLSVLVAAICAGAPLALNVETMKSSLGVAILFLVVAFHLSSFIAGYFLSGFVFRDSLDAKALQRTISYETALALANKFFEDPVVAIPPAISVSFSAS</sequence>
<feature type="signal peptide" evidence="8">
    <location>
        <begin position="1"/>
        <end position="20"/>
    </location>
</feature>
<dbReference type="Pfam" id="PF01758">
    <property type="entry name" value="SBF"/>
    <property type="match status" value="1"/>
</dbReference>
<dbReference type="InterPro" id="IPR004710">
    <property type="entry name" value="Bilac:Na_transpt"/>
</dbReference>
<comment type="similarity">
    <text evidence="3">Belongs to the bile acid:sodium symporter (BASS) (TC 2.A.28) family.</text>
</comment>
<evidence type="ECO:0000256" key="4">
    <source>
        <dbReference type="ARBA" id="ARBA00022692"/>
    </source>
</evidence>
<keyword evidence="8" id="KW-0732">Signal</keyword>
<dbReference type="EMBL" id="CM003376">
    <property type="protein sequence ID" value="KOM44760.1"/>
    <property type="molecule type" value="Genomic_DNA"/>
</dbReference>
<gene>
    <name evidence="9" type="ORF">LR48_Vigan06g006600</name>
</gene>
<protein>
    <recommendedName>
        <fullName evidence="11">Sodium/metabolite cotransporter BASS5, chloroplastic</fullName>
    </recommendedName>
</protein>
<dbReference type="InterPro" id="IPR002657">
    <property type="entry name" value="BilAc:Na_symport/Acr3"/>
</dbReference>
<evidence type="ECO:0000256" key="2">
    <source>
        <dbReference type="ARBA" id="ARBA00004141"/>
    </source>
</evidence>
<organism evidence="9 10">
    <name type="scientific">Phaseolus angularis</name>
    <name type="common">Azuki bean</name>
    <name type="synonym">Vigna angularis</name>
    <dbReference type="NCBI Taxonomy" id="3914"/>
    <lineage>
        <taxon>Eukaryota</taxon>
        <taxon>Viridiplantae</taxon>
        <taxon>Streptophyta</taxon>
        <taxon>Embryophyta</taxon>
        <taxon>Tracheophyta</taxon>
        <taxon>Spermatophyta</taxon>
        <taxon>Magnoliopsida</taxon>
        <taxon>eudicotyledons</taxon>
        <taxon>Gunneridae</taxon>
        <taxon>Pentapetalae</taxon>
        <taxon>rosids</taxon>
        <taxon>fabids</taxon>
        <taxon>Fabales</taxon>
        <taxon>Fabaceae</taxon>
        <taxon>Papilionoideae</taxon>
        <taxon>50 kb inversion clade</taxon>
        <taxon>NPAAA clade</taxon>
        <taxon>indigoferoid/millettioid clade</taxon>
        <taxon>Phaseoleae</taxon>
        <taxon>Vigna</taxon>
    </lineage>
</organism>
<evidence type="ECO:0000313" key="9">
    <source>
        <dbReference type="EMBL" id="KOM44760.1"/>
    </source>
</evidence>
<dbReference type="Gene3D" id="1.20.1530.20">
    <property type="match status" value="1"/>
</dbReference>
<proteinExistence type="inferred from homology"/>
<evidence type="ECO:0000256" key="8">
    <source>
        <dbReference type="SAM" id="SignalP"/>
    </source>
</evidence>
<dbReference type="OMA" id="PLAMNIN"/>
<feature type="transmembrane region" description="Helical" evidence="7">
    <location>
        <begin position="188"/>
        <end position="206"/>
    </location>
</feature>
<feature type="chain" id="PRO_5005596146" description="Sodium/metabolite cotransporter BASS5, chloroplastic" evidence="8">
    <location>
        <begin position="21"/>
        <end position="318"/>
    </location>
</feature>
<dbReference type="Proteomes" id="UP000053144">
    <property type="component" value="Chromosome 6"/>
</dbReference>
<evidence type="ECO:0008006" key="11">
    <source>
        <dbReference type="Google" id="ProtNLM"/>
    </source>
</evidence>
<dbReference type="AlphaFoldDB" id="A0A0L9UPD3"/>
<feature type="transmembrane region" description="Helical" evidence="7">
    <location>
        <begin position="218"/>
        <end position="238"/>
    </location>
</feature>
<dbReference type="GO" id="GO:0016020">
    <property type="term" value="C:membrane"/>
    <property type="evidence" value="ECO:0007669"/>
    <property type="project" value="UniProtKB-SubCell"/>
</dbReference>
<dbReference type="GO" id="GO:0009941">
    <property type="term" value="C:chloroplast envelope"/>
    <property type="evidence" value="ECO:0007669"/>
    <property type="project" value="UniProtKB-SubCell"/>
</dbReference>